<reference evidence="13 14" key="1">
    <citation type="submission" date="2024-01" db="EMBL/GenBank/DDBJ databases">
        <title>Genome assemblies of Stephania.</title>
        <authorList>
            <person name="Yang L."/>
        </authorList>
    </citation>
    <scope>NUCLEOTIDE SEQUENCE [LARGE SCALE GENOMIC DNA]</scope>
    <source>
        <strain evidence="13">QJT</strain>
        <tissue evidence="13">Leaf</tissue>
    </source>
</reference>
<proteinExistence type="inferred from homology"/>
<evidence type="ECO:0000313" key="13">
    <source>
        <dbReference type="EMBL" id="KAK9115499.1"/>
    </source>
</evidence>
<evidence type="ECO:0000313" key="14">
    <source>
        <dbReference type="Proteomes" id="UP001417504"/>
    </source>
</evidence>
<keyword evidence="6" id="KW-0133">Cell shape</keyword>
<dbReference type="Gene3D" id="3.40.1390.10">
    <property type="entry name" value="MurE/MurF, N-terminal domain"/>
    <property type="match status" value="1"/>
</dbReference>
<evidence type="ECO:0000256" key="1">
    <source>
        <dbReference type="ARBA" id="ARBA00022490"/>
    </source>
</evidence>
<evidence type="ECO:0000256" key="5">
    <source>
        <dbReference type="ARBA" id="ARBA00022840"/>
    </source>
</evidence>
<dbReference type="Gene3D" id="3.90.190.20">
    <property type="entry name" value="Mur ligase, C-terminal domain"/>
    <property type="match status" value="1"/>
</dbReference>
<dbReference type="GO" id="GO:0047480">
    <property type="term" value="F:UDP-N-acetylmuramoyl-tripeptide-D-alanyl-D-alanine ligase activity"/>
    <property type="evidence" value="ECO:0007669"/>
    <property type="project" value="InterPro"/>
</dbReference>
<gene>
    <name evidence="13" type="ORF">Sjap_014446</name>
</gene>
<evidence type="ECO:0000256" key="8">
    <source>
        <dbReference type="ARBA" id="ARBA00023306"/>
    </source>
</evidence>
<feature type="domain" description="Mur ligase C-terminal" evidence="11">
    <location>
        <begin position="362"/>
        <end position="486"/>
    </location>
</feature>
<dbReference type="SUPFAM" id="SSF53244">
    <property type="entry name" value="MurD-like peptide ligases, peptide-binding domain"/>
    <property type="match status" value="1"/>
</dbReference>
<feature type="domain" description="Mur ligase central" evidence="12">
    <location>
        <begin position="151"/>
        <end position="339"/>
    </location>
</feature>
<dbReference type="InterPro" id="IPR013221">
    <property type="entry name" value="Mur_ligase_cen"/>
</dbReference>
<evidence type="ECO:0000256" key="2">
    <source>
        <dbReference type="ARBA" id="ARBA00022598"/>
    </source>
</evidence>
<dbReference type="AlphaFoldDB" id="A0AAP0IH88"/>
<keyword evidence="14" id="KW-1185">Reference proteome</keyword>
<dbReference type="Proteomes" id="UP001417504">
    <property type="component" value="Unassembled WGS sequence"/>
</dbReference>
<dbReference type="SUPFAM" id="SSF63418">
    <property type="entry name" value="MurE/MurF N-terminal domain"/>
    <property type="match status" value="1"/>
</dbReference>
<evidence type="ECO:0000256" key="3">
    <source>
        <dbReference type="ARBA" id="ARBA00022618"/>
    </source>
</evidence>
<dbReference type="PANTHER" id="PTHR43024">
    <property type="entry name" value="UDP-N-ACETYLMURAMOYL-TRIPEPTIDE--D-ALANYL-D-ALANINE LIGASE"/>
    <property type="match status" value="1"/>
</dbReference>
<keyword evidence="5" id="KW-0067">ATP-binding</keyword>
<dbReference type="InterPro" id="IPR005863">
    <property type="entry name" value="UDP-N-AcMur_synth"/>
</dbReference>
<dbReference type="InterPro" id="IPR036565">
    <property type="entry name" value="Mur-like_cat_sf"/>
</dbReference>
<dbReference type="Gene3D" id="3.40.1190.10">
    <property type="entry name" value="Mur-like, catalytic domain"/>
    <property type="match status" value="1"/>
</dbReference>
<dbReference type="InterPro" id="IPR004101">
    <property type="entry name" value="Mur_ligase_C"/>
</dbReference>
<dbReference type="GO" id="GO:0005524">
    <property type="term" value="F:ATP binding"/>
    <property type="evidence" value="ECO:0007669"/>
    <property type="project" value="UniProtKB-KW"/>
</dbReference>
<keyword evidence="1" id="KW-0963">Cytoplasm</keyword>
<evidence type="ECO:0000256" key="10">
    <source>
        <dbReference type="ARBA" id="ARBA00031461"/>
    </source>
</evidence>
<dbReference type="Pfam" id="PF02875">
    <property type="entry name" value="Mur_ligase_C"/>
    <property type="match status" value="1"/>
</dbReference>
<dbReference type="InterPro" id="IPR036615">
    <property type="entry name" value="Mur_ligase_C_dom_sf"/>
</dbReference>
<dbReference type="GO" id="GO:0071555">
    <property type="term" value="P:cell wall organization"/>
    <property type="evidence" value="ECO:0007669"/>
    <property type="project" value="UniProtKB-KW"/>
</dbReference>
<evidence type="ECO:0000256" key="7">
    <source>
        <dbReference type="ARBA" id="ARBA00022984"/>
    </source>
</evidence>
<sequence>MASKPSTAWYASTQLLSKSRPLSQSIPSPFKLSTQPAPPLTALWTASEIAEAINGETVKWGPPGTISTDTRTMNPSINQWFFAISGQNFDAHDFVSPDLYQKGCVGVIGRRVCENWDMGFVRFGFGDDSATALVRMAKYARERFNGCVVGVTGSVGKTTTRAMVALALERCGLVYQTIGNQNNRIGVGLSLIGIPGGAEMAVLELGMCRKGEILELARMCEPNVRVVLNVGAAHLENFGSLEEIADAKGEILREVKAGDVCILNADDPLVSGLPVPPGVKKVFFGQRPGCDVRLLCAEATNGGHGVKVVLERGAEMVKFVISSPGVHLALNACAAAAVATTLGVPLAQVGESLSRFSPVHMRSELETAQNGIRIINDVYNANPTSTTAAISSLKAIDCSGKRVAILGDMLELGPTEIKAHEIVLNQCRDARIALIALLGKRFLAAAENLNIAGNANVICSLNVNSLAWQITPMLRSTDVVLVKGSRRMQMERIVDAIKST</sequence>
<evidence type="ECO:0000256" key="4">
    <source>
        <dbReference type="ARBA" id="ARBA00022741"/>
    </source>
</evidence>
<dbReference type="PANTHER" id="PTHR43024:SF1">
    <property type="entry name" value="UDP-N-ACETYLMURAMOYL-TRIPEPTIDE--D-ALANYL-D-ALANINE LIGASE"/>
    <property type="match status" value="1"/>
</dbReference>
<dbReference type="Pfam" id="PF08245">
    <property type="entry name" value="Mur_ligase_M"/>
    <property type="match status" value="1"/>
</dbReference>
<dbReference type="EMBL" id="JBBNAE010000006">
    <property type="protein sequence ID" value="KAK9115499.1"/>
    <property type="molecule type" value="Genomic_DNA"/>
</dbReference>
<comment type="caution">
    <text evidence="13">The sequence shown here is derived from an EMBL/GenBank/DDBJ whole genome shotgun (WGS) entry which is preliminary data.</text>
</comment>
<dbReference type="InterPro" id="IPR051046">
    <property type="entry name" value="MurCDEF_CellWall_CoF430Synth"/>
</dbReference>
<dbReference type="GO" id="GO:0008360">
    <property type="term" value="P:regulation of cell shape"/>
    <property type="evidence" value="ECO:0007669"/>
    <property type="project" value="UniProtKB-KW"/>
</dbReference>
<dbReference type="InterPro" id="IPR035911">
    <property type="entry name" value="MurE/MurF_N"/>
</dbReference>
<dbReference type="HAMAP" id="MF_02019">
    <property type="entry name" value="MurF"/>
    <property type="match status" value="1"/>
</dbReference>
<keyword evidence="3" id="KW-0132">Cell division</keyword>
<organism evidence="13 14">
    <name type="scientific">Stephania japonica</name>
    <dbReference type="NCBI Taxonomy" id="461633"/>
    <lineage>
        <taxon>Eukaryota</taxon>
        <taxon>Viridiplantae</taxon>
        <taxon>Streptophyta</taxon>
        <taxon>Embryophyta</taxon>
        <taxon>Tracheophyta</taxon>
        <taxon>Spermatophyta</taxon>
        <taxon>Magnoliopsida</taxon>
        <taxon>Ranunculales</taxon>
        <taxon>Menispermaceae</taxon>
        <taxon>Menispermoideae</taxon>
        <taxon>Cissampelideae</taxon>
        <taxon>Stephania</taxon>
    </lineage>
</organism>
<name>A0AAP0IH88_9MAGN</name>
<dbReference type="GO" id="GO:0051301">
    <property type="term" value="P:cell division"/>
    <property type="evidence" value="ECO:0007669"/>
    <property type="project" value="UniProtKB-KW"/>
</dbReference>
<evidence type="ECO:0000256" key="9">
    <source>
        <dbReference type="ARBA" id="ARBA00023316"/>
    </source>
</evidence>
<dbReference type="NCBIfam" id="TIGR01143">
    <property type="entry name" value="murF"/>
    <property type="match status" value="1"/>
</dbReference>
<keyword evidence="7" id="KW-0573">Peptidoglycan synthesis</keyword>
<dbReference type="SUPFAM" id="SSF53623">
    <property type="entry name" value="MurD-like peptide ligases, catalytic domain"/>
    <property type="match status" value="1"/>
</dbReference>
<protein>
    <recommendedName>
        <fullName evidence="10">UDP-MurNAc-pentapeptide synthetase</fullName>
    </recommendedName>
</protein>
<keyword evidence="9" id="KW-0961">Cell wall biogenesis/degradation</keyword>
<evidence type="ECO:0000259" key="12">
    <source>
        <dbReference type="Pfam" id="PF08245"/>
    </source>
</evidence>
<keyword evidence="8" id="KW-0131">Cell cycle</keyword>
<accession>A0AAP0IH88</accession>
<keyword evidence="4" id="KW-0547">Nucleotide-binding</keyword>
<evidence type="ECO:0000259" key="11">
    <source>
        <dbReference type="Pfam" id="PF02875"/>
    </source>
</evidence>
<evidence type="ECO:0000256" key="6">
    <source>
        <dbReference type="ARBA" id="ARBA00022960"/>
    </source>
</evidence>
<keyword evidence="2" id="KW-0436">Ligase</keyword>